<keyword evidence="5" id="KW-1185">Reference proteome</keyword>
<dbReference type="PANTHER" id="PTHR43155:SF2">
    <property type="entry name" value="CYCLIC DI-GMP PHOSPHODIESTERASE PA4108"/>
    <property type="match status" value="1"/>
</dbReference>
<feature type="transmembrane region" description="Helical" evidence="1">
    <location>
        <begin position="40"/>
        <end position="55"/>
    </location>
</feature>
<keyword evidence="1" id="KW-0472">Membrane</keyword>
<dbReference type="PANTHER" id="PTHR43155">
    <property type="entry name" value="CYCLIC DI-GMP PHOSPHODIESTERASE PA4108-RELATED"/>
    <property type="match status" value="1"/>
</dbReference>
<dbReference type="SUPFAM" id="SSF109604">
    <property type="entry name" value="HD-domain/PDEase-like"/>
    <property type="match status" value="1"/>
</dbReference>
<dbReference type="InterPro" id="IPR003607">
    <property type="entry name" value="HD/PDEase_dom"/>
</dbReference>
<dbReference type="KEGG" id="nmk:CHR53_12430"/>
<dbReference type="RefSeq" id="WP_127486758.1">
    <property type="nucleotide sequence ID" value="NZ_CP022572.1"/>
</dbReference>
<protein>
    <submittedName>
        <fullName evidence="4">Diguanylate cyclase</fullName>
    </submittedName>
</protein>
<accession>A0A3T0HY74</accession>
<reference evidence="4 5" key="1">
    <citation type="submission" date="2017-07" db="EMBL/GenBank/DDBJ databases">
        <title>The complete genome sequence of Bacillus mesonae strain H20-5, an efficient strain improving plant abiotic stress resistance.</title>
        <authorList>
            <person name="Kim S.Y."/>
            <person name="Song H."/>
            <person name="Sang M.K."/>
            <person name="Weon H.-Y."/>
            <person name="Song J."/>
        </authorList>
    </citation>
    <scope>NUCLEOTIDE SEQUENCE [LARGE SCALE GENOMIC DNA]</scope>
    <source>
        <strain evidence="4 5">H20-5</strain>
    </source>
</reference>
<keyword evidence="1" id="KW-0812">Transmembrane</keyword>
<evidence type="ECO:0000259" key="2">
    <source>
        <dbReference type="PROSITE" id="PS51831"/>
    </source>
</evidence>
<organism evidence="4 5">
    <name type="scientific">Neobacillus mesonae</name>
    <dbReference type="NCBI Taxonomy" id="1193713"/>
    <lineage>
        <taxon>Bacteria</taxon>
        <taxon>Bacillati</taxon>
        <taxon>Bacillota</taxon>
        <taxon>Bacilli</taxon>
        <taxon>Bacillales</taxon>
        <taxon>Bacillaceae</taxon>
        <taxon>Neobacillus</taxon>
    </lineage>
</organism>
<feature type="transmembrane region" description="Helical" evidence="1">
    <location>
        <begin position="14"/>
        <end position="33"/>
    </location>
</feature>
<feature type="domain" description="HD-GYP" evidence="3">
    <location>
        <begin position="111"/>
        <end position="307"/>
    </location>
</feature>
<dbReference type="STRING" id="1193713.GCA_001636315_04918"/>
<evidence type="ECO:0000313" key="4">
    <source>
        <dbReference type="EMBL" id="AZU62023.1"/>
    </source>
</evidence>
<dbReference type="EMBL" id="CP022572">
    <property type="protein sequence ID" value="AZU62023.1"/>
    <property type="molecule type" value="Genomic_DNA"/>
</dbReference>
<dbReference type="CDD" id="cd00077">
    <property type="entry name" value="HDc"/>
    <property type="match status" value="1"/>
</dbReference>
<dbReference type="OrthoDB" id="9759601at2"/>
<evidence type="ECO:0000313" key="5">
    <source>
        <dbReference type="Proteomes" id="UP000282892"/>
    </source>
</evidence>
<dbReference type="AlphaFoldDB" id="A0A3T0HY74"/>
<sequence length="307" mass="35412">MNTKTFINWLNNPVYFRCGFYFVMAFNILLFVLQIKQDQLFSFFIIATIFFGIGFYNRTSWFLIVSTTFIVALRLLMDKNQWHLSAVLLLELTYLITMAISVGIMRSTQKIKDDNLELILALSKALDSRDTYTSYHSNNVSRYAVEIARKMHLSDKEIDVIHKGGLLHDIGKIGISEDILLKPGKLTNEEYSVIKRHPVIGYDMIKHVSDFIENGILEIVLHHHERYDGKGYPFGLKGDQIPLGARIIAIADTFDAMTSKRVYRNEIDLESTLVEIEKNKGLQFDPEITDVFLSLFDRNNQCNRNIV</sequence>
<dbReference type="Pfam" id="PF13487">
    <property type="entry name" value="HD_5"/>
    <property type="match status" value="1"/>
</dbReference>
<evidence type="ECO:0000256" key="1">
    <source>
        <dbReference type="SAM" id="Phobius"/>
    </source>
</evidence>
<feature type="transmembrane region" description="Helical" evidence="1">
    <location>
        <begin position="61"/>
        <end position="77"/>
    </location>
</feature>
<evidence type="ECO:0000259" key="3">
    <source>
        <dbReference type="PROSITE" id="PS51832"/>
    </source>
</evidence>
<dbReference type="SMART" id="SM00471">
    <property type="entry name" value="HDc"/>
    <property type="match status" value="1"/>
</dbReference>
<dbReference type="PROSITE" id="PS51832">
    <property type="entry name" value="HD_GYP"/>
    <property type="match status" value="1"/>
</dbReference>
<dbReference type="InterPro" id="IPR006674">
    <property type="entry name" value="HD_domain"/>
</dbReference>
<gene>
    <name evidence="4" type="ORF">CHR53_12430</name>
</gene>
<dbReference type="PROSITE" id="PS51831">
    <property type="entry name" value="HD"/>
    <property type="match status" value="1"/>
</dbReference>
<keyword evidence="1" id="KW-1133">Transmembrane helix</keyword>
<dbReference type="InterPro" id="IPR037522">
    <property type="entry name" value="HD_GYP_dom"/>
</dbReference>
<feature type="domain" description="HD" evidence="2">
    <location>
        <begin position="133"/>
        <end position="257"/>
    </location>
</feature>
<dbReference type="Proteomes" id="UP000282892">
    <property type="component" value="Chromosome"/>
</dbReference>
<feature type="transmembrane region" description="Helical" evidence="1">
    <location>
        <begin position="84"/>
        <end position="105"/>
    </location>
</feature>
<dbReference type="Gene3D" id="1.10.3210.10">
    <property type="entry name" value="Hypothetical protein af1432"/>
    <property type="match status" value="1"/>
</dbReference>
<proteinExistence type="predicted"/>
<name>A0A3T0HY74_9BACI</name>